<organism evidence="1 2">
    <name type="scientific">Rubus argutus</name>
    <name type="common">Southern blackberry</name>
    <dbReference type="NCBI Taxonomy" id="59490"/>
    <lineage>
        <taxon>Eukaryota</taxon>
        <taxon>Viridiplantae</taxon>
        <taxon>Streptophyta</taxon>
        <taxon>Embryophyta</taxon>
        <taxon>Tracheophyta</taxon>
        <taxon>Spermatophyta</taxon>
        <taxon>Magnoliopsida</taxon>
        <taxon>eudicotyledons</taxon>
        <taxon>Gunneridae</taxon>
        <taxon>Pentapetalae</taxon>
        <taxon>rosids</taxon>
        <taxon>fabids</taxon>
        <taxon>Rosales</taxon>
        <taxon>Rosaceae</taxon>
        <taxon>Rosoideae</taxon>
        <taxon>Rosoideae incertae sedis</taxon>
        <taxon>Rubus</taxon>
    </lineage>
</organism>
<dbReference type="AlphaFoldDB" id="A0AAW1XFV3"/>
<accession>A0AAW1XFV3</accession>
<proteinExistence type="predicted"/>
<name>A0AAW1XFV3_RUBAR</name>
<reference evidence="1 2" key="1">
    <citation type="journal article" date="2023" name="G3 (Bethesda)">
        <title>A chromosome-length genome assembly and annotation of blackberry (Rubus argutus, cv. 'Hillquist').</title>
        <authorList>
            <person name="Bruna T."/>
            <person name="Aryal R."/>
            <person name="Dudchenko O."/>
            <person name="Sargent D.J."/>
            <person name="Mead D."/>
            <person name="Buti M."/>
            <person name="Cavallini A."/>
            <person name="Hytonen T."/>
            <person name="Andres J."/>
            <person name="Pham M."/>
            <person name="Weisz D."/>
            <person name="Mascagni F."/>
            <person name="Usai G."/>
            <person name="Natali L."/>
            <person name="Bassil N."/>
            <person name="Fernandez G.E."/>
            <person name="Lomsadze A."/>
            <person name="Armour M."/>
            <person name="Olukolu B."/>
            <person name="Poorten T."/>
            <person name="Britton C."/>
            <person name="Davik J."/>
            <person name="Ashrafi H."/>
            <person name="Aiden E.L."/>
            <person name="Borodovsky M."/>
            <person name="Worthington M."/>
        </authorList>
    </citation>
    <scope>NUCLEOTIDE SEQUENCE [LARGE SCALE GENOMIC DNA]</scope>
    <source>
        <strain evidence="1">PI 553951</strain>
    </source>
</reference>
<gene>
    <name evidence="1" type="ORF">M0R45_022181</name>
</gene>
<keyword evidence="2" id="KW-1185">Reference proteome</keyword>
<dbReference type="Proteomes" id="UP001457282">
    <property type="component" value="Unassembled WGS sequence"/>
</dbReference>
<dbReference type="PANTHER" id="PTHR36730">
    <property type="entry name" value="OS03G0210700 PROTEIN"/>
    <property type="match status" value="1"/>
</dbReference>
<evidence type="ECO:0000313" key="1">
    <source>
        <dbReference type="EMBL" id="KAK9935066.1"/>
    </source>
</evidence>
<dbReference type="PANTHER" id="PTHR36730:SF1">
    <property type="entry name" value="CATHEPSIN PROPEPTIDE INHIBITOR DOMAIN-CONTAINING PROTEIN"/>
    <property type="match status" value="1"/>
</dbReference>
<comment type="caution">
    <text evidence="1">The sequence shown here is derived from an EMBL/GenBank/DDBJ whole genome shotgun (WGS) entry which is preliminary data.</text>
</comment>
<protein>
    <submittedName>
        <fullName evidence="1">Uncharacterized protein</fullName>
    </submittedName>
</protein>
<sequence>MVSSSISALCHSFSHISCTNLHVCEKPSNPLKKLVQIKSYKKPITVYSSSSDQGSSPLQSRRVLLHSSVALAASAAILFCSNPAKAGLLSGSTGIESIPGPELPQLDFLNRFNEENQKKYAENDARFKSSPLIQGLLEKSKLNKEKNSKEIQDKYCIRGAEWGVGDCSTEGMKPDDRDKFIAMLKERAGIKD</sequence>
<evidence type="ECO:0000313" key="2">
    <source>
        <dbReference type="Proteomes" id="UP001457282"/>
    </source>
</evidence>
<dbReference type="EMBL" id="JBEDUW010000004">
    <property type="protein sequence ID" value="KAK9935066.1"/>
    <property type="molecule type" value="Genomic_DNA"/>
</dbReference>